<evidence type="ECO:0000313" key="2">
    <source>
        <dbReference type="EMBL" id="NYH92885.1"/>
    </source>
</evidence>
<feature type="transmembrane region" description="Helical" evidence="1">
    <location>
        <begin position="12"/>
        <end position="33"/>
    </location>
</feature>
<name>A0A852ZL93_9ACTN</name>
<dbReference type="Proteomes" id="UP000579605">
    <property type="component" value="Unassembled WGS sequence"/>
</dbReference>
<evidence type="ECO:0000256" key="1">
    <source>
        <dbReference type="SAM" id="Phobius"/>
    </source>
</evidence>
<evidence type="ECO:0008006" key="4">
    <source>
        <dbReference type="Google" id="ProtNLM"/>
    </source>
</evidence>
<accession>A0A852ZL93</accession>
<protein>
    <recommendedName>
        <fullName evidence="4">PH domain-containing protein</fullName>
    </recommendedName>
</protein>
<proteinExistence type="predicted"/>
<sequence length="143" mass="15681">MRGMALVLRPLVATRLANGALGLCVVVAAGGVFSEFGPSLLGLVLTAACGSAGLVLAVRGYRSGVLCEHGRVTVRGFLWTRTIARSHIVEVTDFPAIRWQTESGRPRWTPITTLMVDSRQLPYVNTHNLRSIGELRRWTRRGR</sequence>
<keyword evidence="1" id="KW-0812">Transmembrane</keyword>
<keyword evidence="1" id="KW-1133">Transmembrane helix</keyword>
<keyword evidence="3" id="KW-1185">Reference proteome</keyword>
<organism evidence="2 3">
    <name type="scientific">Actinopolymorpha rutila</name>
    <dbReference type="NCBI Taxonomy" id="446787"/>
    <lineage>
        <taxon>Bacteria</taxon>
        <taxon>Bacillati</taxon>
        <taxon>Actinomycetota</taxon>
        <taxon>Actinomycetes</taxon>
        <taxon>Propionibacteriales</taxon>
        <taxon>Actinopolymorphaceae</taxon>
        <taxon>Actinopolymorpha</taxon>
    </lineage>
</organism>
<dbReference type="AlphaFoldDB" id="A0A852ZL93"/>
<feature type="transmembrane region" description="Helical" evidence="1">
    <location>
        <begin position="39"/>
        <end position="58"/>
    </location>
</feature>
<keyword evidence="1" id="KW-0472">Membrane</keyword>
<reference evidence="2 3" key="1">
    <citation type="submission" date="2020-07" db="EMBL/GenBank/DDBJ databases">
        <title>Sequencing the genomes of 1000 actinobacteria strains.</title>
        <authorList>
            <person name="Klenk H.-P."/>
        </authorList>
    </citation>
    <scope>NUCLEOTIDE SEQUENCE [LARGE SCALE GENOMIC DNA]</scope>
    <source>
        <strain evidence="2 3">DSM 18448</strain>
    </source>
</reference>
<comment type="caution">
    <text evidence="2">The sequence shown here is derived from an EMBL/GenBank/DDBJ whole genome shotgun (WGS) entry which is preliminary data.</text>
</comment>
<gene>
    <name evidence="2" type="ORF">F4554_005523</name>
</gene>
<evidence type="ECO:0000313" key="3">
    <source>
        <dbReference type="Proteomes" id="UP000579605"/>
    </source>
</evidence>
<dbReference type="EMBL" id="JACBZH010000001">
    <property type="protein sequence ID" value="NYH92885.1"/>
    <property type="molecule type" value="Genomic_DNA"/>
</dbReference>